<feature type="transmembrane region" description="Helical" evidence="19">
    <location>
        <begin position="190"/>
        <end position="207"/>
    </location>
</feature>
<evidence type="ECO:0000256" key="19">
    <source>
        <dbReference type="SAM" id="Phobius"/>
    </source>
</evidence>
<evidence type="ECO:0000259" key="20">
    <source>
        <dbReference type="Pfam" id="PF00361"/>
    </source>
</evidence>
<organism evidence="21">
    <name type="scientific">Lophops carinata</name>
    <dbReference type="NCBI Taxonomy" id="130616"/>
    <lineage>
        <taxon>Eukaryota</taxon>
        <taxon>Metazoa</taxon>
        <taxon>Ecdysozoa</taxon>
        <taxon>Arthropoda</taxon>
        <taxon>Hexapoda</taxon>
        <taxon>Insecta</taxon>
        <taxon>Pterygota</taxon>
        <taxon>Neoptera</taxon>
        <taxon>Paraneoptera</taxon>
        <taxon>Hemiptera</taxon>
        <taxon>Auchenorrhyncha</taxon>
        <taxon>Fulgoroidea</taxon>
        <taxon>Lophopidae</taxon>
        <taxon>Lophops</taxon>
    </lineage>
</organism>
<comment type="function">
    <text evidence="1">Core subunit of the mitochondrial membrane respiratory chain NADH dehydrogenase (Complex I) that is believed to belong to the minimal assembly required for catalysis. Complex I functions in the transfer of electrons from NADH to the respiratory chain. The immediate electron acceptor for the enzyme is believed to be ubiquinone.</text>
</comment>
<evidence type="ECO:0000256" key="3">
    <source>
        <dbReference type="ARBA" id="ARBA00007012"/>
    </source>
</evidence>
<reference evidence="21" key="1">
    <citation type="submission" date="2020-09" db="EMBL/GenBank/DDBJ databases">
        <authorList>
            <person name="Xu S."/>
        </authorList>
    </citation>
    <scope>NUCLEOTIDE SEQUENCE</scope>
</reference>
<dbReference type="PANTHER" id="PTHR46552:SF1">
    <property type="entry name" value="NADH-UBIQUINONE OXIDOREDUCTASE CHAIN 2"/>
    <property type="match status" value="1"/>
</dbReference>
<protein>
    <recommendedName>
        <fullName evidence="5">NADH-ubiquinone oxidoreductase chain 2</fullName>
        <ecNumber evidence="4">7.1.1.2</ecNumber>
    </recommendedName>
    <alternativeName>
        <fullName evidence="17">NADH dehydrogenase subunit 2</fullName>
    </alternativeName>
</protein>
<evidence type="ECO:0000256" key="15">
    <source>
        <dbReference type="ARBA" id="ARBA00023128"/>
    </source>
</evidence>
<proteinExistence type="inferred from homology"/>
<dbReference type="CTD" id="4536"/>
<feature type="transmembrane region" description="Helical" evidence="19">
    <location>
        <begin position="139"/>
        <end position="159"/>
    </location>
</feature>
<evidence type="ECO:0000256" key="14">
    <source>
        <dbReference type="ARBA" id="ARBA00023075"/>
    </source>
</evidence>
<accession>A0A7M1IBY5</accession>
<evidence type="ECO:0000256" key="11">
    <source>
        <dbReference type="ARBA" id="ARBA00022982"/>
    </source>
</evidence>
<keyword evidence="9" id="KW-0999">Mitochondrion inner membrane</keyword>
<keyword evidence="13" id="KW-0520">NAD</keyword>
<keyword evidence="14" id="KW-0830">Ubiquinone</keyword>
<dbReference type="GeneID" id="63366974"/>
<dbReference type="InterPro" id="IPR001750">
    <property type="entry name" value="ND/Mrp_TM"/>
</dbReference>
<evidence type="ECO:0000256" key="2">
    <source>
        <dbReference type="ARBA" id="ARBA00004448"/>
    </source>
</evidence>
<feature type="domain" description="NADH:quinone oxidoreductase/Mrp antiporter transmembrane" evidence="20">
    <location>
        <begin position="24"/>
        <end position="271"/>
    </location>
</feature>
<evidence type="ECO:0000313" key="21">
    <source>
        <dbReference type="EMBL" id="QOQ36878.1"/>
    </source>
</evidence>
<gene>
    <name evidence="21" type="primary">ND2</name>
</gene>
<comment type="subcellular location">
    <subcellularLocation>
        <location evidence="2">Mitochondrion inner membrane</location>
        <topology evidence="2">Multi-pass membrane protein</topology>
    </subcellularLocation>
</comment>
<dbReference type="GO" id="GO:0008137">
    <property type="term" value="F:NADH dehydrogenase (ubiquinone) activity"/>
    <property type="evidence" value="ECO:0007669"/>
    <property type="project" value="UniProtKB-EC"/>
</dbReference>
<evidence type="ECO:0000256" key="12">
    <source>
        <dbReference type="ARBA" id="ARBA00022989"/>
    </source>
</evidence>
<dbReference type="EC" id="7.1.1.2" evidence="4"/>
<keyword evidence="16 19" id="KW-0472">Membrane</keyword>
<dbReference type="GO" id="GO:0006120">
    <property type="term" value="P:mitochondrial electron transport, NADH to ubiquinone"/>
    <property type="evidence" value="ECO:0007669"/>
    <property type="project" value="TreeGrafter"/>
</dbReference>
<evidence type="ECO:0000256" key="4">
    <source>
        <dbReference type="ARBA" id="ARBA00012944"/>
    </source>
</evidence>
<feature type="transmembrane region" description="Helical" evidence="19">
    <location>
        <begin position="299"/>
        <end position="318"/>
    </location>
</feature>
<evidence type="ECO:0000256" key="18">
    <source>
        <dbReference type="ARBA" id="ARBA00049551"/>
    </source>
</evidence>
<keyword evidence="6" id="KW-0813">Transport</keyword>
<feature type="transmembrane region" description="Helical" evidence="19">
    <location>
        <begin position="58"/>
        <end position="79"/>
    </location>
</feature>
<evidence type="ECO:0000256" key="6">
    <source>
        <dbReference type="ARBA" id="ARBA00022448"/>
    </source>
</evidence>
<evidence type="ECO:0000256" key="9">
    <source>
        <dbReference type="ARBA" id="ARBA00022792"/>
    </source>
</evidence>
<dbReference type="RefSeq" id="YP_010026034.1">
    <property type="nucleotide sequence ID" value="NC_053739.1"/>
</dbReference>
<dbReference type="InterPro" id="IPR050175">
    <property type="entry name" value="Complex_I_Subunit_2"/>
</dbReference>
<keyword evidence="12 19" id="KW-1133">Transmembrane helix</keyword>
<dbReference type="GO" id="GO:0005743">
    <property type="term" value="C:mitochondrial inner membrane"/>
    <property type="evidence" value="ECO:0007669"/>
    <property type="project" value="UniProtKB-SubCell"/>
</dbReference>
<dbReference type="EMBL" id="MT990448">
    <property type="protein sequence ID" value="QOQ36878.1"/>
    <property type="molecule type" value="Genomic_DNA"/>
</dbReference>
<dbReference type="PANTHER" id="PTHR46552">
    <property type="entry name" value="NADH-UBIQUINONE OXIDOREDUCTASE CHAIN 2"/>
    <property type="match status" value="1"/>
</dbReference>
<keyword evidence="7" id="KW-0679">Respiratory chain</keyword>
<evidence type="ECO:0000256" key="5">
    <source>
        <dbReference type="ARBA" id="ARBA00021008"/>
    </source>
</evidence>
<keyword evidence="10" id="KW-1278">Translocase</keyword>
<dbReference type="AlphaFoldDB" id="A0A7M1IBY5"/>
<keyword evidence="11" id="KW-0249">Electron transport</keyword>
<name>A0A7M1IBY5_9HEMI</name>
<geneLocation type="mitochondrion" evidence="21"/>
<feature type="transmembrane region" description="Helical" evidence="19">
    <location>
        <begin position="227"/>
        <end position="246"/>
    </location>
</feature>
<keyword evidence="8 19" id="KW-0812">Transmembrane</keyword>
<comment type="catalytic activity">
    <reaction evidence="18">
        <text>a ubiquinone + NADH + 5 H(+)(in) = a ubiquinol + NAD(+) + 4 H(+)(out)</text>
        <dbReference type="Rhea" id="RHEA:29091"/>
        <dbReference type="Rhea" id="RHEA-COMP:9565"/>
        <dbReference type="Rhea" id="RHEA-COMP:9566"/>
        <dbReference type="ChEBI" id="CHEBI:15378"/>
        <dbReference type="ChEBI" id="CHEBI:16389"/>
        <dbReference type="ChEBI" id="CHEBI:17976"/>
        <dbReference type="ChEBI" id="CHEBI:57540"/>
        <dbReference type="ChEBI" id="CHEBI:57945"/>
        <dbReference type="EC" id="7.1.1.2"/>
    </reaction>
</comment>
<keyword evidence="15 21" id="KW-0496">Mitochondrion</keyword>
<evidence type="ECO:0000256" key="1">
    <source>
        <dbReference type="ARBA" id="ARBA00003257"/>
    </source>
</evidence>
<evidence type="ECO:0000256" key="13">
    <source>
        <dbReference type="ARBA" id="ARBA00023027"/>
    </source>
</evidence>
<evidence type="ECO:0000256" key="10">
    <source>
        <dbReference type="ARBA" id="ARBA00022967"/>
    </source>
</evidence>
<evidence type="ECO:0000256" key="17">
    <source>
        <dbReference type="ARBA" id="ARBA00031028"/>
    </source>
</evidence>
<sequence>MKFNSNNTMMFILMNMSILMIMSSNNILYSWISMEINLFVFMPLISESKKMKDHPMKYFIIQSLSSSTMLMSILFNSFIDSPINSSIILMISMLMKSGMVPFHIWVPNLMYKLTWNMCLTISTIQKIPPTIIISQLTNFNLLIMPMVLSLTVGPLAALNQLSMKKIMAYSSISSSPWMISSLFISNQMFMLFLITYSMILLTIMVLFKKFNLNFINQMNSNNKNFNFTIIISSISLSGMPPTTGFTPKWMILSKMNEISMILSSTMIISSFMLTFVYLKMSKMLMMNNMMKKKNNKKNMFNNLFNIINLVGLPLTMILKST</sequence>
<dbReference type="Pfam" id="PF00361">
    <property type="entry name" value="Proton_antipo_M"/>
    <property type="match status" value="1"/>
</dbReference>
<evidence type="ECO:0000256" key="7">
    <source>
        <dbReference type="ARBA" id="ARBA00022660"/>
    </source>
</evidence>
<feature type="transmembrane region" description="Helical" evidence="19">
    <location>
        <begin position="7"/>
        <end position="22"/>
    </location>
</feature>
<feature type="transmembrane region" description="Helical" evidence="19">
    <location>
        <begin position="258"/>
        <end position="278"/>
    </location>
</feature>
<evidence type="ECO:0000256" key="8">
    <source>
        <dbReference type="ARBA" id="ARBA00022692"/>
    </source>
</evidence>
<evidence type="ECO:0000256" key="16">
    <source>
        <dbReference type="ARBA" id="ARBA00023136"/>
    </source>
</evidence>
<feature type="transmembrane region" description="Helical" evidence="19">
    <location>
        <begin position="85"/>
        <end position="106"/>
    </location>
</feature>
<comment type="similarity">
    <text evidence="3">Belongs to the complex I subunit 2 family.</text>
</comment>